<reference evidence="1" key="2">
    <citation type="journal article" date="2015" name="Data Brief">
        <title>Shoot transcriptome of the giant reed, Arundo donax.</title>
        <authorList>
            <person name="Barrero R.A."/>
            <person name="Guerrero F.D."/>
            <person name="Moolhuijzen P."/>
            <person name="Goolsby J.A."/>
            <person name="Tidwell J."/>
            <person name="Bellgard S.E."/>
            <person name="Bellgard M.I."/>
        </authorList>
    </citation>
    <scope>NUCLEOTIDE SEQUENCE</scope>
    <source>
        <tissue evidence="1">Shoot tissue taken approximately 20 cm above the soil surface</tissue>
    </source>
</reference>
<reference evidence="1" key="1">
    <citation type="submission" date="2014-09" db="EMBL/GenBank/DDBJ databases">
        <authorList>
            <person name="Magalhaes I.L.F."/>
            <person name="Oliveira U."/>
            <person name="Santos F.R."/>
            <person name="Vidigal T.H.D.A."/>
            <person name="Brescovit A.D."/>
            <person name="Santos A.J."/>
        </authorList>
    </citation>
    <scope>NUCLEOTIDE SEQUENCE</scope>
    <source>
        <tissue evidence="1">Shoot tissue taken approximately 20 cm above the soil surface</tissue>
    </source>
</reference>
<protein>
    <submittedName>
        <fullName evidence="1">Uncharacterized protein</fullName>
    </submittedName>
</protein>
<dbReference type="EMBL" id="GBRH01272224">
    <property type="protein sequence ID" value="JAD25671.1"/>
    <property type="molecule type" value="Transcribed_RNA"/>
</dbReference>
<organism evidence="1">
    <name type="scientific">Arundo donax</name>
    <name type="common">Giant reed</name>
    <name type="synonym">Donax arundinaceus</name>
    <dbReference type="NCBI Taxonomy" id="35708"/>
    <lineage>
        <taxon>Eukaryota</taxon>
        <taxon>Viridiplantae</taxon>
        <taxon>Streptophyta</taxon>
        <taxon>Embryophyta</taxon>
        <taxon>Tracheophyta</taxon>
        <taxon>Spermatophyta</taxon>
        <taxon>Magnoliopsida</taxon>
        <taxon>Liliopsida</taxon>
        <taxon>Poales</taxon>
        <taxon>Poaceae</taxon>
        <taxon>PACMAD clade</taxon>
        <taxon>Arundinoideae</taxon>
        <taxon>Arundineae</taxon>
        <taxon>Arundo</taxon>
    </lineage>
</organism>
<accession>A0A0A8YI91</accession>
<name>A0A0A8YI91_ARUDO</name>
<proteinExistence type="predicted"/>
<evidence type="ECO:0000313" key="1">
    <source>
        <dbReference type="EMBL" id="JAD25671.1"/>
    </source>
</evidence>
<dbReference type="AlphaFoldDB" id="A0A0A8YI91"/>
<sequence length="39" mass="4433">MDVQAEETVSLHPIQELKQVGSVFRLRPIPKLKDVSTRS</sequence>